<dbReference type="Pfam" id="PF07811">
    <property type="entry name" value="TadE"/>
    <property type="match status" value="1"/>
</dbReference>
<organism evidence="3 4">
    <name type="scientific">Comamonas testosteroni</name>
    <name type="common">Pseudomonas testosteroni</name>
    <dbReference type="NCBI Taxonomy" id="285"/>
    <lineage>
        <taxon>Bacteria</taxon>
        <taxon>Pseudomonadati</taxon>
        <taxon>Pseudomonadota</taxon>
        <taxon>Betaproteobacteria</taxon>
        <taxon>Burkholderiales</taxon>
        <taxon>Comamonadaceae</taxon>
        <taxon>Comamonas</taxon>
    </lineage>
</organism>
<name>A0A096FAM9_COMTE</name>
<keyword evidence="1" id="KW-0812">Transmembrane</keyword>
<dbReference type="InterPro" id="IPR012495">
    <property type="entry name" value="TadE-like_dom"/>
</dbReference>
<evidence type="ECO:0000259" key="2">
    <source>
        <dbReference type="Pfam" id="PF07811"/>
    </source>
</evidence>
<feature type="transmembrane region" description="Helical" evidence="1">
    <location>
        <begin position="12"/>
        <end position="34"/>
    </location>
</feature>
<proteinExistence type="predicted"/>
<evidence type="ECO:0000256" key="1">
    <source>
        <dbReference type="SAM" id="Phobius"/>
    </source>
</evidence>
<evidence type="ECO:0000313" key="3">
    <source>
        <dbReference type="EMBL" id="KGH26818.1"/>
    </source>
</evidence>
<sequence>MYLRNQKGAVAIEFALLFPIFFLIFYAIVTYGLIFTAQQTLTLAAAEGARAAVRYPAQVPANTSLISARKSAACAMTNGALEWLRNMGTGLGGTSCMDSPTGDAAGIYVSSGDCTGGAVGAGISCINVRINYNYAASPLIPKLLGPVLSLPTPDILRGGAVAQVSLLD</sequence>
<feature type="domain" description="TadE-like" evidence="2">
    <location>
        <begin position="8"/>
        <end position="50"/>
    </location>
</feature>
<reference evidence="3 4" key="1">
    <citation type="submission" date="2013-09" db="EMBL/GenBank/DDBJ databases">
        <title>High correlation between genotypes and phenotypes of environmental bacteria Comamonas testosteroni strains.</title>
        <authorList>
            <person name="Liu L."/>
            <person name="Zhu W."/>
            <person name="Xia X."/>
            <person name="Xu B."/>
            <person name="Luo M."/>
            <person name="Wang G."/>
        </authorList>
    </citation>
    <scope>NUCLEOTIDE SEQUENCE [LARGE SCALE GENOMIC DNA]</scope>
    <source>
        <strain evidence="3 4">JL40</strain>
    </source>
</reference>
<protein>
    <submittedName>
        <fullName evidence="3">Pilus assembly protein TadE</fullName>
    </submittedName>
</protein>
<dbReference type="AlphaFoldDB" id="A0A096FAM9"/>
<keyword evidence="1" id="KW-0472">Membrane</keyword>
<dbReference type="Proteomes" id="UP000029553">
    <property type="component" value="Unassembled WGS sequence"/>
</dbReference>
<comment type="caution">
    <text evidence="3">The sequence shown here is derived from an EMBL/GenBank/DDBJ whole genome shotgun (WGS) entry which is preliminary data.</text>
</comment>
<keyword evidence="1" id="KW-1133">Transmembrane helix</keyword>
<evidence type="ECO:0000313" key="4">
    <source>
        <dbReference type="Proteomes" id="UP000029553"/>
    </source>
</evidence>
<dbReference type="EMBL" id="AWOR01000068">
    <property type="protein sequence ID" value="KGH26818.1"/>
    <property type="molecule type" value="Genomic_DNA"/>
</dbReference>
<dbReference type="RefSeq" id="WP_034373915.1">
    <property type="nucleotide sequence ID" value="NZ_AWOR01000068.1"/>
</dbReference>
<accession>A0A096FAM9</accession>
<gene>
    <name evidence="3" type="ORF">P353_21905</name>
</gene>